<dbReference type="AlphaFoldDB" id="A0A5B0LZ00"/>
<dbReference type="PANTHER" id="PTHR33266">
    <property type="entry name" value="CHROMOSOME 15, WHOLE GENOME SHOTGUN SEQUENCE"/>
    <property type="match status" value="1"/>
</dbReference>
<name>A0A5B0LZ00_PUCGR</name>
<evidence type="ECO:0000313" key="2">
    <source>
        <dbReference type="Proteomes" id="UP000324748"/>
    </source>
</evidence>
<comment type="caution">
    <text evidence="1">The sequence shown here is derived from an EMBL/GenBank/DDBJ whole genome shotgun (WGS) entry which is preliminary data.</text>
</comment>
<dbReference type="EMBL" id="VSWC01000183">
    <property type="protein sequence ID" value="KAA1069296.1"/>
    <property type="molecule type" value="Genomic_DNA"/>
</dbReference>
<sequence length="850" mass="95853">MDSPQQRQLRLQYEELHSNHSRNDDQSFARLLRESSVSKIKEYLDGLAEAYSRVEIYPPRVRNAKWLRFLLRYPGGRPDLVETYDLQEGSHLDQKFIKLAFFHQHPRWAQQEEDLSHQRMLAALLADSIAAGEDLLAAAVIDPQHAEIIKAGYRHPYLRDQTISQPILKRLDKAAGNWSQTDHLAPFTSLIGPSMIGKTRLLQQLSKSICVVYICLRPHGSSGMPPRSKLADAMILVQKKVPELELEYTRLLAAIFHVVAEFFSSQPAQDGETKRLTSWFKFNDKSGDEFASRVGERLKEISKIPTDASASLVTNLKKLHNSTRFICNPHLKVLLAIDEARTLVGLETSDDLRISYFRIFWRVLATIPSSLGFFAIFTDTTSTVADFNPTLHNDPSARPPPGRKPKELFAPIYDIGTFDSKVPTCPPKTWAELISPRRLFSYGLPFFRIYVEGAERKGIPMPMIVMNLREIAIEKLLCLPCHPQELSEGQIFALLGSTIQPQIYEAAKLNPELVSSHLAHCLYISPSCKRIISKYPSQFALSMAANEFLANKEHRLISCIKGLTVILRQGLISMGNAGELASRIILLCAMHKAMSISTGQADLPYGCSVRLADFLCVLTGLKKEELDLGDIGAQHKKRLLNEGRIFWNHFVQITYTPNSADFLEFMYRGLAIQCKPNQPAFDQLFTIYLKSGPTNSVVLDKDNISFCGVQAKNGKVDFKNEVLKWTDEYAGIEINPQNPYLVILFSFKTKYTNQEVPVIPKRGSLIFHGLAEIDCLTAGIFNALKELLAVEADVRSFYKDAQMKSFVETIRPAVYPIRHPNCDLSEDLHSRDIDSDTVCMVEGADSEMND</sequence>
<protein>
    <submittedName>
        <fullName evidence="1">Uncharacterized protein</fullName>
    </submittedName>
</protein>
<reference evidence="1 2" key="1">
    <citation type="submission" date="2019-05" db="EMBL/GenBank/DDBJ databases">
        <title>Emergence of the Ug99 lineage of the wheat stem rust pathogen through somatic hybridization.</title>
        <authorList>
            <person name="Li F."/>
            <person name="Upadhyaya N.M."/>
            <person name="Sperschneider J."/>
            <person name="Matny O."/>
            <person name="Nguyen-Phuc H."/>
            <person name="Mago R."/>
            <person name="Raley C."/>
            <person name="Miller M.E."/>
            <person name="Silverstein K.A.T."/>
            <person name="Henningsen E."/>
            <person name="Hirsch C.D."/>
            <person name="Visser B."/>
            <person name="Pretorius Z.A."/>
            <person name="Steffenson B.J."/>
            <person name="Schwessinger B."/>
            <person name="Dodds P.N."/>
            <person name="Figueroa M."/>
        </authorList>
    </citation>
    <scope>NUCLEOTIDE SEQUENCE [LARGE SCALE GENOMIC DNA]</scope>
    <source>
        <strain evidence="1">21-0</strain>
    </source>
</reference>
<dbReference type="PANTHER" id="PTHR33266:SF1">
    <property type="entry name" value="F-BOX DOMAIN-CONTAINING PROTEIN"/>
    <property type="match status" value="1"/>
</dbReference>
<keyword evidence="2" id="KW-1185">Reference proteome</keyword>
<dbReference type="OrthoDB" id="107110at2759"/>
<evidence type="ECO:0000313" key="1">
    <source>
        <dbReference type="EMBL" id="KAA1069296.1"/>
    </source>
</evidence>
<proteinExistence type="predicted"/>
<gene>
    <name evidence="1" type="ORF">PGT21_019895</name>
</gene>
<organism evidence="1 2">
    <name type="scientific">Puccinia graminis f. sp. tritici</name>
    <dbReference type="NCBI Taxonomy" id="56615"/>
    <lineage>
        <taxon>Eukaryota</taxon>
        <taxon>Fungi</taxon>
        <taxon>Dikarya</taxon>
        <taxon>Basidiomycota</taxon>
        <taxon>Pucciniomycotina</taxon>
        <taxon>Pucciniomycetes</taxon>
        <taxon>Pucciniales</taxon>
        <taxon>Pucciniaceae</taxon>
        <taxon>Puccinia</taxon>
    </lineage>
</organism>
<accession>A0A5B0LZ00</accession>
<dbReference type="Proteomes" id="UP000324748">
    <property type="component" value="Unassembled WGS sequence"/>
</dbReference>